<keyword evidence="2" id="KW-1185">Reference proteome</keyword>
<protein>
    <submittedName>
        <fullName evidence="1">Uncharacterized protein</fullName>
    </submittedName>
</protein>
<accession>A0A9R1VYQ9</accession>
<dbReference type="GO" id="GO:0000815">
    <property type="term" value="C:ESCRT III complex"/>
    <property type="evidence" value="ECO:0000318"/>
    <property type="project" value="GO_Central"/>
</dbReference>
<sequence>MATSAHSSVAVGMKGATKAMAAMNKEMAPAKQMKVMQEFQKQSAQMDMITEMMSDAIDDEALGIHLFSLIPASMTEMMSDAIDDVLDDDEAEDETDDLTNQVNSMLHSFVLFG</sequence>
<dbReference type="Gene3D" id="6.10.140.1230">
    <property type="match status" value="1"/>
</dbReference>
<name>A0A9R1VYQ9_LACSA</name>
<evidence type="ECO:0000313" key="1">
    <source>
        <dbReference type="EMBL" id="KAJ0212873.1"/>
    </source>
</evidence>
<dbReference type="GO" id="GO:0032509">
    <property type="term" value="P:endosome transport via multivesicular body sorting pathway"/>
    <property type="evidence" value="ECO:0000318"/>
    <property type="project" value="GO_Central"/>
</dbReference>
<dbReference type="AlphaFoldDB" id="A0A9R1VYQ9"/>
<dbReference type="InterPro" id="IPR005024">
    <property type="entry name" value="Snf7_fam"/>
</dbReference>
<dbReference type="GO" id="GO:0015031">
    <property type="term" value="P:protein transport"/>
    <property type="evidence" value="ECO:0000318"/>
    <property type="project" value="GO_Central"/>
</dbReference>
<dbReference type="GO" id="GO:0005771">
    <property type="term" value="C:multivesicular body"/>
    <property type="evidence" value="ECO:0000318"/>
    <property type="project" value="GO_Central"/>
</dbReference>
<dbReference type="PANTHER" id="PTHR10476">
    <property type="entry name" value="CHARGED MULTIVESICULAR BODY PROTEIN"/>
    <property type="match status" value="1"/>
</dbReference>
<dbReference type="EMBL" id="NBSK02000004">
    <property type="protein sequence ID" value="KAJ0212873.1"/>
    <property type="molecule type" value="Genomic_DNA"/>
</dbReference>
<comment type="caution">
    <text evidence="1">The sequence shown here is derived from an EMBL/GenBank/DDBJ whole genome shotgun (WGS) entry which is preliminary data.</text>
</comment>
<dbReference type="Pfam" id="PF03357">
    <property type="entry name" value="Snf7"/>
    <property type="match status" value="1"/>
</dbReference>
<reference evidence="1 2" key="1">
    <citation type="journal article" date="2017" name="Nat. Commun.">
        <title>Genome assembly with in vitro proximity ligation data and whole-genome triplication in lettuce.</title>
        <authorList>
            <person name="Reyes-Chin-Wo S."/>
            <person name="Wang Z."/>
            <person name="Yang X."/>
            <person name="Kozik A."/>
            <person name="Arikit S."/>
            <person name="Song C."/>
            <person name="Xia L."/>
            <person name="Froenicke L."/>
            <person name="Lavelle D.O."/>
            <person name="Truco M.J."/>
            <person name="Xia R."/>
            <person name="Zhu S."/>
            <person name="Xu C."/>
            <person name="Xu H."/>
            <person name="Xu X."/>
            <person name="Cox K."/>
            <person name="Korf I."/>
            <person name="Meyers B.C."/>
            <person name="Michelmore R.W."/>
        </authorList>
    </citation>
    <scope>NUCLEOTIDE SEQUENCE [LARGE SCALE GENOMIC DNA]</scope>
    <source>
        <strain evidence="2">cv. Salinas</strain>
        <tissue evidence="1">Seedlings</tissue>
    </source>
</reference>
<organism evidence="1 2">
    <name type="scientific">Lactuca sativa</name>
    <name type="common">Garden lettuce</name>
    <dbReference type="NCBI Taxonomy" id="4236"/>
    <lineage>
        <taxon>Eukaryota</taxon>
        <taxon>Viridiplantae</taxon>
        <taxon>Streptophyta</taxon>
        <taxon>Embryophyta</taxon>
        <taxon>Tracheophyta</taxon>
        <taxon>Spermatophyta</taxon>
        <taxon>Magnoliopsida</taxon>
        <taxon>eudicotyledons</taxon>
        <taxon>Gunneridae</taxon>
        <taxon>Pentapetalae</taxon>
        <taxon>asterids</taxon>
        <taxon>campanulids</taxon>
        <taxon>Asterales</taxon>
        <taxon>Asteraceae</taxon>
        <taxon>Cichorioideae</taxon>
        <taxon>Cichorieae</taxon>
        <taxon>Lactucinae</taxon>
        <taxon>Lactuca</taxon>
    </lineage>
</organism>
<dbReference type="Proteomes" id="UP000235145">
    <property type="component" value="Unassembled WGS sequence"/>
</dbReference>
<proteinExistence type="predicted"/>
<evidence type="ECO:0000313" key="2">
    <source>
        <dbReference type="Proteomes" id="UP000235145"/>
    </source>
</evidence>
<gene>
    <name evidence="1" type="ORF">LSAT_V11C400157150</name>
</gene>
<dbReference type="GO" id="GO:0045324">
    <property type="term" value="P:late endosome to vacuole transport"/>
    <property type="evidence" value="ECO:0000318"/>
    <property type="project" value="GO_Central"/>
</dbReference>